<evidence type="ECO:0000313" key="2">
    <source>
        <dbReference type="Proteomes" id="UP000320776"/>
    </source>
</evidence>
<gene>
    <name evidence="1" type="ORF">SPTER_01760</name>
</gene>
<organism evidence="1 2">
    <name type="scientific">Sporomusa termitida</name>
    <dbReference type="NCBI Taxonomy" id="2377"/>
    <lineage>
        <taxon>Bacteria</taxon>
        <taxon>Bacillati</taxon>
        <taxon>Bacillota</taxon>
        <taxon>Negativicutes</taxon>
        <taxon>Selenomonadales</taxon>
        <taxon>Sporomusaceae</taxon>
        <taxon>Sporomusa</taxon>
    </lineage>
</organism>
<dbReference type="KEGG" id="sted:SPTER_01760"/>
<name>A0A517DNH9_9FIRM</name>
<proteinExistence type="predicted"/>
<protein>
    <submittedName>
        <fullName evidence="1">Uncharacterized protein</fullName>
    </submittedName>
</protein>
<keyword evidence="2" id="KW-1185">Reference proteome</keyword>
<sequence>MGVFCRVVQAVNELSAFDIAKLDMHDDYYFIAHTLDCVLLGRAKEPAHGRLLAAIQGGTLLEAHFFDTTREIFVTRSQDRLVQYEPLLHNQNAFAKDEIVSREYELEEKFRNQSGYYSLTVKEYINYDEDHLAYVEKTVLYCLGR</sequence>
<dbReference type="AlphaFoldDB" id="A0A517DNH9"/>
<accession>A0A517DNH9</accession>
<dbReference type="Proteomes" id="UP000320776">
    <property type="component" value="Chromosome"/>
</dbReference>
<reference evidence="1 2" key="1">
    <citation type="submission" date="2019-02" db="EMBL/GenBank/DDBJ databases">
        <title>Closed genome of Sporomusa termitida DSM 4440.</title>
        <authorList>
            <person name="Poehlein A."/>
            <person name="Daniel R."/>
        </authorList>
    </citation>
    <scope>NUCLEOTIDE SEQUENCE [LARGE SCALE GENOMIC DNA]</scope>
    <source>
        <strain evidence="1 2">DSM 4440</strain>
    </source>
</reference>
<dbReference type="EMBL" id="CP036259">
    <property type="protein sequence ID" value="QDR78925.1"/>
    <property type="molecule type" value="Genomic_DNA"/>
</dbReference>
<evidence type="ECO:0000313" key="1">
    <source>
        <dbReference type="EMBL" id="QDR78925.1"/>
    </source>
</evidence>